<keyword evidence="7" id="KW-1185">Reference proteome</keyword>
<keyword evidence="5" id="KW-0812">Transmembrane</keyword>
<name>A0AAW1XA06_RUBAR</name>
<dbReference type="Proteomes" id="UP001457282">
    <property type="component" value="Unassembled WGS sequence"/>
</dbReference>
<evidence type="ECO:0000256" key="4">
    <source>
        <dbReference type="RuleBase" id="RU003690"/>
    </source>
</evidence>
<dbReference type="InterPro" id="IPR001360">
    <property type="entry name" value="Glyco_hydro_1"/>
</dbReference>
<keyword evidence="5" id="KW-0472">Membrane</keyword>
<keyword evidence="2" id="KW-0378">Hydrolase</keyword>
<dbReference type="GO" id="GO:0008422">
    <property type="term" value="F:beta-glucosidase activity"/>
    <property type="evidence" value="ECO:0007669"/>
    <property type="project" value="TreeGrafter"/>
</dbReference>
<dbReference type="InterPro" id="IPR033132">
    <property type="entry name" value="GH_1_N_CS"/>
</dbReference>
<dbReference type="InterPro" id="IPR017853">
    <property type="entry name" value="GH"/>
</dbReference>
<dbReference type="EMBL" id="JBEDUW010000004">
    <property type="protein sequence ID" value="KAK9933189.1"/>
    <property type="molecule type" value="Genomic_DNA"/>
</dbReference>
<dbReference type="GO" id="GO:0005975">
    <property type="term" value="P:carbohydrate metabolic process"/>
    <property type="evidence" value="ECO:0007669"/>
    <property type="project" value="InterPro"/>
</dbReference>
<evidence type="ECO:0000313" key="7">
    <source>
        <dbReference type="Proteomes" id="UP001457282"/>
    </source>
</evidence>
<sequence>MAFLSRGSSILNIITISLIVIPFTSLVRGSARFTTIQATEDLSSDLYGTHFLNRTSFPAGFLFGTASSSYQYEGAANESGRGPSIWDTYTHKYPGKITDGSNGDVALDQYNRYKMWGIMKEIGFDAYRFSISWSRILPKGKISMGVNKEGIEYYNNLINELVANGIKPFVTLFHLDIPQTLEDEYGGFLSPQVVKHFEAYAELCFKEFGDRVKHWITLNEPVGFAVAGYGYGTMAPGRCSAWLESNCTGGNSATRAISGHTLSTPCSCSCRQLV</sequence>
<dbReference type="Gene3D" id="3.20.20.80">
    <property type="entry name" value="Glycosidases"/>
    <property type="match status" value="1"/>
</dbReference>
<proteinExistence type="inferred from homology"/>
<dbReference type="AlphaFoldDB" id="A0AAW1XA06"/>
<comment type="similarity">
    <text evidence="1 4">Belongs to the glycosyl hydrolase 1 family.</text>
</comment>
<evidence type="ECO:0000256" key="2">
    <source>
        <dbReference type="ARBA" id="ARBA00022801"/>
    </source>
</evidence>
<dbReference type="Pfam" id="PF00232">
    <property type="entry name" value="Glyco_hydro_1"/>
    <property type="match status" value="1"/>
</dbReference>
<evidence type="ECO:0000313" key="6">
    <source>
        <dbReference type="EMBL" id="KAK9933189.1"/>
    </source>
</evidence>
<comment type="caution">
    <text evidence="6">The sequence shown here is derived from an EMBL/GenBank/DDBJ whole genome shotgun (WGS) entry which is preliminary data.</text>
</comment>
<evidence type="ECO:0000256" key="5">
    <source>
        <dbReference type="SAM" id="Phobius"/>
    </source>
</evidence>
<keyword evidence="5" id="KW-1133">Transmembrane helix</keyword>
<protein>
    <submittedName>
        <fullName evidence="6">Uncharacterized protein</fullName>
    </submittedName>
</protein>
<keyword evidence="3" id="KW-0326">Glycosidase</keyword>
<dbReference type="PROSITE" id="PS00653">
    <property type="entry name" value="GLYCOSYL_HYDROL_F1_2"/>
    <property type="match status" value="1"/>
</dbReference>
<feature type="transmembrane region" description="Helical" evidence="5">
    <location>
        <begin position="6"/>
        <end position="27"/>
    </location>
</feature>
<evidence type="ECO:0000256" key="1">
    <source>
        <dbReference type="ARBA" id="ARBA00010838"/>
    </source>
</evidence>
<gene>
    <name evidence="6" type="ORF">M0R45_020393</name>
</gene>
<organism evidence="6 7">
    <name type="scientific">Rubus argutus</name>
    <name type="common">Southern blackberry</name>
    <dbReference type="NCBI Taxonomy" id="59490"/>
    <lineage>
        <taxon>Eukaryota</taxon>
        <taxon>Viridiplantae</taxon>
        <taxon>Streptophyta</taxon>
        <taxon>Embryophyta</taxon>
        <taxon>Tracheophyta</taxon>
        <taxon>Spermatophyta</taxon>
        <taxon>Magnoliopsida</taxon>
        <taxon>eudicotyledons</taxon>
        <taxon>Gunneridae</taxon>
        <taxon>Pentapetalae</taxon>
        <taxon>rosids</taxon>
        <taxon>fabids</taxon>
        <taxon>Rosales</taxon>
        <taxon>Rosaceae</taxon>
        <taxon>Rosoideae</taxon>
        <taxon>Rosoideae incertae sedis</taxon>
        <taxon>Rubus</taxon>
    </lineage>
</organism>
<dbReference type="PANTHER" id="PTHR10353">
    <property type="entry name" value="GLYCOSYL HYDROLASE"/>
    <property type="match status" value="1"/>
</dbReference>
<dbReference type="SUPFAM" id="SSF51445">
    <property type="entry name" value="(Trans)glycosidases"/>
    <property type="match status" value="1"/>
</dbReference>
<evidence type="ECO:0000256" key="3">
    <source>
        <dbReference type="ARBA" id="ARBA00023295"/>
    </source>
</evidence>
<dbReference type="PANTHER" id="PTHR10353:SF137">
    <property type="entry name" value="MYROSINASE 3-RELATED"/>
    <property type="match status" value="1"/>
</dbReference>
<reference evidence="6 7" key="1">
    <citation type="journal article" date="2023" name="G3 (Bethesda)">
        <title>A chromosome-length genome assembly and annotation of blackberry (Rubus argutus, cv. 'Hillquist').</title>
        <authorList>
            <person name="Bruna T."/>
            <person name="Aryal R."/>
            <person name="Dudchenko O."/>
            <person name="Sargent D.J."/>
            <person name="Mead D."/>
            <person name="Buti M."/>
            <person name="Cavallini A."/>
            <person name="Hytonen T."/>
            <person name="Andres J."/>
            <person name="Pham M."/>
            <person name="Weisz D."/>
            <person name="Mascagni F."/>
            <person name="Usai G."/>
            <person name="Natali L."/>
            <person name="Bassil N."/>
            <person name="Fernandez G.E."/>
            <person name="Lomsadze A."/>
            <person name="Armour M."/>
            <person name="Olukolu B."/>
            <person name="Poorten T."/>
            <person name="Britton C."/>
            <person name="Davik J."/>
            <person name="Ashrafi H."/>
            <person name="Aiden E.L."/>
            <person name="Borodovsky M."/>
            <person name="Worthington M."/>
        </authorList>
    </citation>
    <scope>NUCLEOTIDE SEQUENCE [LARGE SCALE GENOMIC DNA]</scope>
    <source>
        <strain evidence="6">PI 553951</strain>
    </source>
</reference>
<accession>A0AAW1XA06</accession>